<evidence type="ECO:0000259" key="7">
    <source>
        <dbReference type="PROSITE" id="PS50109"/>
    </source>
</evidence>
<dbReference type="PROSITE" id="PS51257">
    <property type="entry name" value="PROKAR_LIPOPROTEIN"/>
    <property type="match status" value="1"/>
</dbReference>
<feature type="domain" description="Histidine kinase" evidence="7">
    <location>
        <begin position="746"/>
        <end position="960"/>
    </location>
</feature>
<evidence type="ECO:0000256" key="4">
    <source>
        <dbReference type="ARBA" id="ARBA00022679"/>
    </source>
</evidence>
<dbReference type="SUPFAM" id="SSF55785">
    <property type="entry name" value="PYP-like sensor domain (PAS domain)"/>
    <property type="match status" value="4"/>
</dbReference>
<protein>
    <recommendedName>
        <fullName evidence="2">histidine kinase</fullName>
        <ecNumber evidence="2">2.7.13.3</ecNumber>
    </recommendedName>
</protein>
<dbReference type="PROSITE" id="PS50112">
    <property type="entry name" value="PAS"/>
    <property type="match status" value="1"/>
</dbReference>
<dbReference type="GO" id="GO:0000155">
    <property type="term" value="F:phosphorelay sensor kinase activity"/>
    <property type="evidence" value="ECO:0007669"/>
    <property type="project" value="InterPro"/>
</dbReference>
<evidence type="ECO:0000259" key="9">
    <source>
        <dbReference type="PROSITE" id="PS50113"/>
    </source>
</evidence>
<evidence type="ECO:0000313" key="11">
    <source>
        <dbReference type="Proteomes" id="UP000245647"/>
    </source>
</evidence>
<dbReference type="Proteomes" id="UP000245647">
    <property type="component" value="Unassembled WGS sequence"/>
</dbReference>
<name>A0A2U2PKV5_9SPHI</name>
<dbReference type="EC" id="2.7.13.3" evidence="2"/>
<feature type="transmembrane region" description="Helical" evidence="6">
    <location>
        <begin position="12"/>
        <end position="30"/>
    </location>
</feature>
<proteinExistence type="predicted"/>
<keyword evidence="3" id="KW-0597">Phosphoprotein</keyword>
<keyword evidence="11" id="KW-1185">Reference proteome</keyword>
<dbReference type="PROSITE" id="PS50113">
    <property type="entry name" value="PAC"/>
    <property type="match status" value="1"/>
</dbReference>
<dbReference type="Gene3D" id="3.30.450.20">
    <property type="entry name" value="PAS domain"/>
    <property type="match status" value="4"/>
</dbReference>
<dbReference type="PROSITE" id="PS50109">
    <property type="entry name" value="HIS_KIN"/>
    <property type="match status" value="1"/>
</dbReference>
<dbReference type="PANTHER" id="PTHR43304">
    <property type="entry name" value="PHYTOCHROME-LIKE PROTEIN CPH1"/>
    <property type="match status" value="1"/>
</dbReference>
<organism evidence="10 11">
    <name type="scientific">Pararcticibacter amylolyticus</name>
    <dbReference type="NCBI Taxonomy" id="2173175"/>
    <lineage>
        <taxon>Bacteria</taxon>
        <taxon>Pseudomonadati</taxon>
        <taxon>Bacteroidota</taxon>
        <taxon>Sphingobacteriia</taxon>
        <taxon>Sphingobacteriales</taxon>
        <taxon>Sphingobacteriaceae</taxon>
        <taxon>Pararcticibacter</taxon>
    </lineage>
</organism>
<dbReference type="Pfam" id="PF13426">
    <property type="entry name" value="PAS_9"/>
    <property type="match status" value="4"/>
</dbReference>
<evidence type="ECO:0000256" key="1">
    <source>
        <dbReference type="ARBA" id="ARBA00000085"/>
    </source>
</evidence>
<evidence type="ECO:0000256" key="5">
    <source>
        <dbReference type="ARBA" id="ARBA00022777"/>
    </source>
</evidence>
<keyword evidence="5" id="KW-0418">Kinase</keyword>
<dbReference type="Pfam" id="PF02518">
    <property type="entry name" value="HATPase_c"/>
    <property type="match status" value="1"/>
</dbReference>
<comment type="caution">
    <text evidence="10">The sequence shown here is derived from an EMBL/GenBank/DDBJ whole genome shotgun (WGS) entry which is preliminary data.</text>
</comment>
<feature type="domain" description="PAC" evidence="9">
    <location>
        <begin position="676"/>
        <end position="728"/>
    </location>
</feature>
<keyword evidence="6" id="KW-0472">Membrane</keyword>
<dbReference type="Gene3D" id="1.10.287.130">
    <property type="match status" value="1"/>
</dbReference>
<feature type="domain" description="PAS" evidence="8">
    <location>
        <begin position="341"/>
        <end position="387"/>
    </location>
</feature>
<dbReference type="InterPro" id="IPR001610">
    <property type="entry name" value="PAC"/>
</dbReference>
<gene>
    <name evidence="10" type="ORF">DDR33_03130</name>
</gene>
<keyword evidence="4" id="KW-0808">Transferase</keyword>
<dbReference type="CDD" id="cd00130">
    <property type="entry name" value="PAS"/>
    <property type="match status" value="1"/>
</dbReference>
<dbReference type="InterPro" id="IPR003661">
    <property type="entry name" value="HisK_dim/P_dom"/>
</dbReference>
<comment type="catalytic activity">
    <reaction evidence="1">
        <text>ATP + protein L-histidine = ADP + protein N-phospho-L-histidine.</text>
        <dbReference type="EC" id="2.7.13.3"/>
    </reaction>
</comment>
<dbReference type="SUPFAM" id="SSF55874">
    <property type="entry name" value="ATPase domain of HSP90 chaperone/DNA topoisomerase II/histidine kinase"/>
    <property type="match status" value="1"/>
</dbReference>
<dbReference type="InterPro" id="IPR036097">
    <property type="entry name" value="HisK_dim/P_sf"/>
</dbReference>
<dbReference type="SUPFAM" id="SSF47384">
    <property type="entry name" value="Homodimeric domain of signal transducing histidine kinase"/>
    <property type="match status" value="1"/>
</dbReference>
<dbReference type="Gene3D" id="3.30.565.10">
    <property type="entry name" value="Histidine kinase-like ATPase, C-terminal domain"/>
    <property type="match status" value="1"/>
</dbReference>
<dbReference type="InterPro" id="IPR000700">
    <property type="entry name" value="PAS-assoc_C"/>
</dbReference>
<keyword evidence="6" id="KW-0812">Transmembrane</keyword>
<dbReference type="EMBL" id="QEAS01000002">
    <property type="protein sequence ID" value="PWG82030.1"/>
    <property type="molecule type" value="Genomic_DNA"/>
</dbReference>
<dbReference type="SMART" id="SM00387">
    <property type="entry name" value="HATPase_c"/>
    <property type="match status" value="1"/>
</dbReference>
<keyword evidence="6" id="KW-1133">Transmembrane helix</keyword>
<dbReference type="OrthoDB" id="1522284at2"/>
<evidence type="ECO:0000256" key="6">
    <source>
        <dbReference type="SAM" id="Phobius"/>
    </source>
</evidence>
<dbReference type="InterPro" id="IPR000014">
    <property type="entry name" value="PAS"/>
</dbReference>
<evidence type="ECO:0000256" key="3">
    <source>
        <dbReference type="ARBA" id="ARBA00022553"/>
    </source>
</evidence>
<dbReference type="NCBIfam" id="TIGR00229">
    <property type="entry name" value="sensory_box"/>
    <property type="match status" value="3"/>
</dbReference>
<dbReference type="InterPro" id="IPR036890">
    <property type="entry name" value="HATPase_C_sf"/>
</dbReference>
<dbReference type="CDD" id="cd00082">
    <property type="entry name" value="HisKA"/>
    <property type="match status" value="1"/>
</dbReference>
<reference evidence="10 11" key="1">
    <citation type="submission" date="2018-04" db="EMBL/GenBank/DDBJ databases">
        <title>Pedobacter chongqingensis sp. nov., isolated from a rottenly hemp rope.</title>
        <authorList>
            <person name="Cai Y."/>
        </authorList>
    </citation>
    <scope>NUCLEOTIDE SEQUENCE [LARGE SCALE GENOMIC DNA]</scope>
    <source>
        <strain evidence="10 11">FJ4-8</strain>
    </source>
</reference>
<dbReference type="InterPro" id="IPR035965">
    <property type="entry name" value="PAS-like_dom_sf"/>
</dbReference>
<evidence type="ECO:0000259" key="8">
    <source>
        <dbReference type="PROSITE" id="PS50112"/>
    </source>
</evidence>
<dbReference type="RefSeq" id="WP_109414307.1">
    <property type="nucleotide sequence ID" value="NZ_QEAS01000002.1"/>
</dbReference>
<dbReference type="PANTHER" id="PTHR43304:SF1">
    <property type="entry name" value="PAC DOMAIN-CONTAINING PROTEIN"/>
    <property type="match status" value="1"/>
</dbReference>
<dbReference type="InterPro" id="IPR005467">
    <property type="entry name" value="His_kinase_dom"/>
</dbReference>
<dbReference type="InterPro" id="IPR052162">
    <property type="entry name" value="Sensor_kinase/Photoreceptor"/>
</dbReference>
<dbReference type="SMART" id="SM00086">
    <property type="entry name" value="PAC"/>
    <property type="match status" value="3"/>
</dbReference>
<accession>A0A2U2PKV5</accession>
<feature type="transmembrane region" description="Helical" evidence="6">
    <location>
        <begin position="178"/>
        <end position="203"/>
    </location>
</feature>
<dbReference type="SMART" id="SM00091">
    <property type="entry name" value="PAS"/>
    <property type="match status" value="4"/>
</dbReference>
<dbReference type="PRINTS" id="PR00344">
    <property type="entry name" value="BCTRLSENSOR"/>
</dbReference>
<dbReference type="InterPro" id="IPR004358">
    <property type="entry name" value="Sig_transdc_His_kin-like_C"/>
</dbReference>
<dbReference type="InterPro" id="IPR003594">
    <property type="entry name" value="HATPase_dom"/>
</dbReference>
<evidence type="ECO:0000313" key="10">
    <source>
        <dbReference type="EMBL" id="PWG82030.1"/>
    </source>
</evidence>
<dbReference type="AlphaFoldDB" id="A0A2U2PKV5"/>
<evidence type="ECO:0000256" key="2">
    <source>
        <dbReference type="ARBA" id="ARBA00012438"/>
    </source>
</evidence>
<sequence length="960" mass="110385">MVKSEHISRMLLIAFTGFFISLGCFAMLIYQDLQIVRKNNEQQEKLIEFFHTTTHLNIHLENIHEDIANCKPQNEDCRKRADQFISEYQKELASLKSYLSGRDLELYKDLQEESRIYLSDIKLAYVKGTARSKKILSPVKVRNTPVAKIQTLITALETHQRSPKTTVEKSIIRNRTNVFIMIGVSASILMFFIVNFFLLQLSLRKRAEAERKSKKNEEKFETLFYHSPVMFLMVDAFSLEVINANNNILRFLNLEREAIVGKAIASLNILKSAPDKALIRKIITENTQVRDYVTSIVLNGSEHRYISCNFDKVIIDGKTTLFIAFFDITVQKEAEQAIKESQDQFATLFYKNPSILALTDIATNHIIDINDRYADFFGYSREELVGRAAPLFGINSDTELQGSNNPVSAVNQYRDSVGVSVRTKAGVVKYIQHFAETINIRGKQQRLVCFQDITDIRKTQSILKKNEEIYSSLFYKSPVILCITEAQSGKFIDINNNFCNFFKFRKEQLLGVTSRELKIWMKYSERIFMLQRLHNGETVSNIELHLRAADGEEKCVYAHVDLIDIDGKECLICAFTDAAEEKKARQEILKLNEVLEQRVIERTKEIRDYKHALDESAIIVITDRRGLVQHVNNNFTLISQYTFREVAGKKIDIMKRTSRGDLEQKIMLTIRQGKVWKGEIEQRTKDGAVYWTHTHIIPFSDTRNHPYQYLIIGWDITQKKLAEIENERVTRDLIQRNKNLEQYAYIISHNLRAPVSNIMGLMQLLQLQDISEGERQAFNQDLSSCINKLDEIIIDLNSILRSSRQLAETKEEINLSRMVDSIKGSISNIIEDEHAMIECDFSDVSNIYTTKSYLNSILYNLISNSIKYRKPDQEPLISIKSARTNGSVVINYSDNGLGIDLEKYGDKVFGLYKRFHPHKEGRGMGLFMVKTQVETLGGKINIESQAGAGTSFTIELPVYS</sequence>